<evidence type="ECO:0000313" key="2">
    <source>
        <dbReference type="Proteomes" id="UP000610846"/>
    </source>
</evidence>
<protein>
    <submittedName>
        <fullName evidence="1">SIMPL domain-containing protein</fullName>
    </submittedName>
</protein>
<dbReference type="EMBL" id="JACYHB010000006">
    <property type="protein sequence ID" value="MBD8079335.1"/>
    <property type="molecule type" value="Genomic_DNA"/>
</dbReference>
<dbReference type="Gene3D" id="3.30.70.2970">
    <property type="entry name" value="Protein of unknown function (DUF541), domain 2"/>
    <property type="match status" value="1"/>
</dbReference>
<dbReference type="Gene3D" id="3.30.110.170">
    <property type="entry name" value="Protein of unknown function (DUF541), domain 1"/>
    <property type="match status" value="1"/>
</dbReference>
<keyword evidence="2" id="KW-1185">Reference proteome</keyword>
<dbReference type="InterPro" id="IPR052022">
    <property type="entry name" value="26kDa_periplasmic_antigen"/>
</dbReference>
<dbReference type="AlphaFoldDB" id="A0A927GB61"/>
<dbReference type="Pfam" id="PF04402">
    <property type="entry name" value="SIMPL"/>
    <property type="match status" value="1"/>
</dbReference>
<evidence type="ECO:0000313" key="1">
    <source>
        <dbReference type="EMBL" id="MBD8079335.1"/>
    </source>
</evidence>
<reference evidence="1" key="2">
    <citation type="submission" date="2020-09" db="EMBL/GenBank/DDBJ databases">
        <authorList>
            <person name="Yu Y."/>
        </authorList>
    </citation>
    <scope>NUCLEOTIDE SEQUENCE</scope>
    <source>
        <strain evidence="1">KCTC 49039</strain>
    </source>
</reference>
<dbReference type="InterPro" id="IPR007497">
    <property type="entry name" value="SIMPL/DUF541"/>
</dbReference>
<dbReference type="Proteomes" id="UP000610846">
    <property type="component" value="Unassembled WGS sequence"/>
</dbReference>
<comment type="caution">
    <text evidence="1">The sequence shown here is derived from an EMBL/GenBank/DDBJ whole genome shotgun (WGS) entry which is preliminary data.</text>
</comment>
<gene>
    <name evidence="1" type="ORF">IF651_09750</name>
</gene>
<sequence length="223" mass="23917">MTLLTVQGRATQHHPAERGTLRLQVKLVGADRSAVLDQATGLHGRLVAQARSFAQDGSATWWGSESVVAWSFVQWVKPHPDQEQVRVTRFRAGADLRVKFRDFGALSRWAADAATLHGVEIAGVDWALTQARRDAVVREVRTAATQDAVERARAYATALGHDDVHAVALYEQGLRPHVGGGDQAVTVGLRGAAAGSSAGSTGFEMRPEDIEVAASVTADFETL</sequence>
<dbReference type="RefSeq" id="WP_191828904.1">
    <property type="nucleotide sequence ID" value="NZ_JACYHB010000006.1"/>
</dbReference>
<accession>A0A927GB61</accession>
<proteinExistence type="predicted"/>
<dbReference type="PANTHER" id="PTHR34387">
    <property type="entry name" value="SLR1258 PROTEIN"/>
    <property type="match status" value="1"/>
</dbReference>
<organism evidence="1 2">
    <name type="scientific">Cellulosimicrobium arenosum</name>
    <dbReference type="NCBI Taxonomy" id="2708133"/>
    <lineage>
        <taxon>Bacteria</taxon>
        <taxon>Bacillati</taxon>
        <taxon>Actinomycetota</taxon>
        <taxon>Actinomycetes</taxon>
        <taxon>Micrococcales</taxon>
        <taxon>Promicromonosporaceae</taxon>
        <taxon>Cellulosimicrobium</taxon>
    </lineage>
</organism>
<dbReference type="PANTHER" id="PTHR34387:SF2">
    <property type="entry name" value="SLR1258 PROTEIN"/>
    <property type="match status" value="1"/>
</dbReference>
<dbReference type="GO" id="GO:0006974">
    <property type="term" value="P:DNA damage response"/>
    <property type="evidence" value="ECO:0007669"/>
    <property type="project" value="TreeGrafter"/>
</dbReference>
<name>A0A927GB61_9MICO</name>
<reference evidence="1" key="1">
    <citation type="journal article" date="2018" name="Curr. Microbiol.">
        <title>Cellulosimicrobium arenosum sp. nov., Isolated from Marine Sediment Sand.</title>
        <authorList>
            <person name="Oh M."/>
            <person name="Kim J.H."/>
            <person name="Yoon J.H."/>
            <person name="Schumann P."/>
            <person name="Kim W."/>
        </authorList>
    </citation>
    <scope>NUCLEOTIDE SEQUENCE</scope>
    <source>
        <strain evidence="1">KCTC 49039</strain>
    </source>
</reference>